<sequence>MIAWPKILFGGLMLAAITWAVLEIRADGARSVLHAIERQNNDAANRAQEKRLDYDSCLDAGGLWDFGAGKCHRP</sequence>
<evidence type="ECO:0000313" key="1">
    <source>
        <dbReference type="EMBL" id="KOF13564.1"/>
    </source>
</evidence>
<name>A0A0L8BG38_ENSAD</name>
<gene>
    <name evidence="1" type="ORF">AC244_30430</name>
</gene>
<dbReference type="EMBL" id="LGAP01000035">
    <property type="protein sequence ID" value="KOF13564.1"/>
    <property type="molecule type" value="Genomic_DNA"/>
</dbReference>
<comment type="caution">
    <text evidence="1">The sequence shown here is derived from an EMBL/GenBank/DDBJ whole genome shotgun (WGS) entry which is preliminary data.</text>
</comment>
<organism evidence="1 2">
    <name type="scientific">Ensifer adhaerens</name>
    <name type="common">Sinorhizobium morelense</name>
    <dbReference type="NCBI Taxonomy" id="106592"/>
    <lineage>
        <taxon>Bacteria</taxon>
        <taxon>Pseudomonadati</taxon>
        <taxon>Pseudomonadota</taxon>
        <taxon>Alphaproteobacteria</taxon>
        <taxon>Hyphomicrobiales</taxon>
        <taxon>Rhizobiaceae</taxon>
        <taxon>Sinorhizobium/Ensifer group</taxon>
        <taxon>Ensifer</taxon>
    </lineage>
</organism>
<dbReference type="Proteomes" id="UP000037425">
    <property type="component" value="Unassembled WGS sequence"/>
</dbReference>
<protein>
    <submittedName>
        <fullName evidence="1">Uncharacterized protein</fullName>
    </submittedName>
</protein>
<accession>A0A0L8BG38</accession>
<dbReference type="AlphaFoldDB" id="A0A0L8BG38"/>
<dbReference type="PATRIC" id="fig|106592.7.peg.5259"/>
<reference evidence="2" key="1">
    <citation type="submission" date="2015-07" db="EMBL/GenBank/DDBJ databases">
        <title>Whole genome sequence of an Ensifer adhaerens strain isolated from a cave pool in the Wind Cave National Park.</title>
        <authorList>
            <person name="Eng W.W.H."/>
            <person name="Gan H.M."/>
            <person name="Barton H.A."/>
            <person name="Savka M.A."/>
        </authorList>
    </citation>
    <scope>NUCLEOTIDE SEQUENCE [LARGE SCALE GENOMIC DNA]</scope>
    <source>
        <strain evidence="2">SD006</strain>
    </source>
</reference>
<proteinExistence type="predicted"/>
<evidence type="ECO:0000313" key="2">
    <source>
        <dbReference type="Proteomes" id="UP000037425"/>
    </source>
</evidence>